<reference evidence="2 3" key="1">
    <citation type="submission" date="2020-08" db="EMBL/GenBank/DDBJ databases">
        <title>Genomic Encyclopedia of Type Strains, Phase IV (KMG-IV): sequencing the most valuable type-strain genomes for metagenomic binning, comparative biology and taxonomic classification.</title>
        <authorList>
            <person name="Goeker M."/>
        </authorList>
    </citation>
    <scope>NUCLEOTIDE SEQUENCE [LARGE SCALE GENOMIC DNA]</scope>
    <source>
        <strain evidence="2 3">DSM 44197</strain>
    </source>
</reference>
<protein>
    <submittedName>
        <fullName evidence="2">Uncharacterized protein</fullName>
    </submittedName>
</protein>
<dbReference type="AlphaFoldDB" id="A0A7W3LJV4"/>
<feature type="compositionally biased region" description="Low complexity" evidence="1">
    <location>
        <begin position="178"/>
        <end position="188"/>
    </location>
</feature>
<evidence type="ECO:0000313" key="2">
    <source>
        <dbReference type="EMBL" id="MBA8949460.1"/>
    </source>
</evidence>
<feature type="region of interest" description="Disordered" evidence="1">
    <location>
        <begin position="157"/>
        <end position="204"/>
    </location>
</feature>
<feature type="compositionally biased region" description="Low complexity" evidence="1">
    <location>
        <begin position="42"/>
        <end position="54"/>
    </location>
</feature>
<feature type="region of interest" description="Disordered" evidence="1">
    <location>
        <begin position="27"/>
        <end position="54"/>
    </location>
</feature>
<dbReference type="Proteomes" id="UP000572680">
    <property type="component" value="Unassembled WGS sequence"/>
</dbReference>
<evidence type="ECO:0000313" key="3">
    <source>
        <dbReference type="Proteomes" id="UP000572680"/>
    </source>
</evidence>
<feature type="region of interest" description="Disordered" evidence="1">
    <location>
        <begin position="78"/>
        <end position="125"/>
    </location>
</feature>
<name>A0A7W3LJV4_ACTNM</name>
<proteinExistence type="predicted"/>
<dbReference type="EMBL" id="JACJIA010000001">
    <property type="protein sequence ID" value="MBA8949460.1"/>
    <property type="molecule type" value="Genomic_DNA"/>
</dbReference>
<evidence type="ECO:0000256" key="1">
    <source>
        <dbReference type="SAM" id="MobiDB-lite"/>
    </source>
</evidence>
<comment type="caution">
    <text evidence="2">The sequence shown here is derived from an EMBL/GenBank/DDBJ whole genome shotgun (WGS) entry which is preliminary data.</text>
</comment>
<keyword evidence="3" id="KW-1185">Reference proteome</keyword>
<accession>A0A7W3LJV4</accession>
<organism evidence="2 3">
    <name type="scientific">Actinomadura namibiensis</name>
    <dbReference type="NCBI Taxonomy" id="182080"/>
    <lineage>
        <taxon>Bacteria</taxon>
        <taxon>Bacillati</taxon>
        <taxon>Actinomycetota</taxon>
        <taxon>Actinomycetes</taxon>
        <taxon>Streptosporangiales</taxon>
        <taxon>Thermomonosporaceae</taxon>
        <taxon>Actinomadura</taxon>
    </lineage>
</organism>
<gene>
    <name evidence="2" type="ORF">HNR61_001058</name>
</gene>
<sequence>MGQAVPGPVPVPGGAASIGAASIGAASIGARPSTGSGHGSRRAAGVAAGSGAVGRAAGRAKVTVTRRFLARPASVPLEATGASEPWPRARNVTPPRVTSPPSAPRTASARRRDSGSLTASFPVPSVCPSIRTVPPGDASIFLATAARVCRAVALRSARSVANSTSEARRMLSSPPPSSSAAGPACRRPLAPEATRITPRPSSTT</sequence>